<sequence length="186" mass="20676">MPPIATAREEPKAQEEKRGRRGRLWAVHVYGRNGVERKFAAVSLNPHRPLSFVSAARWLFSPCFSGQQDSFPTCFPAFSFPCAATCLSLGQPQLPASRPLPSSLQRPFPLHIQWPVQYTCPAAKLSWDQWLPPPHAQRPTSQDAVANCCDDRPAAAVRRPVHCARWPSMARSAPASQLLLLGTRKT</sequence>
<dbReference type="EMBL" id="CM056813">
    <property type="protein sequence ID" value="KAJ8639838.1"/>
    <property type="molecule type" value="Genomic_DNA"/>
</dbReference>
<reference evidence="1 2" key="1">
    <citation type="journal article" date="2022" name="Hortic Res">
        <title>A haplotype resolved chromosomal level avocado genome allows analysis of novel avocado genes.</title>
        <authorList>
            <person name="Nath O."/>
            <person name="Fletcher S.J."/>
            <person name="Hayward A."/>
            <person name="Shaw L.M."/>
            <person name="Masouleh A.K."/>
            <person name="Furtado A."/>
            <person name="Henry R.J."/>
            <person name="Mitter N."/>
        </authorList>
    </citation>
    <scope>NUCLEOTIDE SEQUENCE [LARGE SCALE GENOMIC DNA]</scope>
    <source>
        <strain evidence="2">cv. Hass</strain>
    </source>
</reference>
<comment type="caution">
    <text evidence="1">The sequence shown here is derived from an EMBL/GenBank/DDBJ whole genome shotgun (WGS) entry which is preliminary data.</text>
</comment>
<evidence type="ECO:0000313" key="1">
    <source>
        <dbReference type="EMBL" id="KAJ8639838.1"/>
    </source>
</evidence>
<keyword evidence="2" id="KW-1185">Reference proteome</keyword>
<organism evidence="1 2">
    <name type="scientific">Persea americana</name>
    <name type="common">Avocado</name>
    <dbReference type="NCBI Taxonomy" id="3435"/>
    <lineage>
        <taxon>Eukaryota</taxon>
        <taxon>Viridiplantae</taxon>
        <taxon>Streptophyta</taxon>
        <taxon>Embryophyta</taxon>
        <taxon>Tracheophyta</taxon>
        <taxon>Spermatophyta</taxon>
        <taxon>Magnoliopsida</taxon>
        <taxon>Magnoliidae</taxon>
        <taxon>Laurales</taxon>
        <taxon>Lauraceae</taxon>
        <taxon>Persea</taxon>
    </lineage>
</organism>
<proteinExistence type="predicted"/>
<gene>
    <name evidence="1" type="ORF">MRB53_016532</name>
</gene>
<accession>A0ACC2M2Z5</accession>
<dbReference type="Proteomes" id="UP001234297">
    <property type="component" value="Chromosome 5"/>
</dbReference>
<name>A0ACC2M2Z5_PERAE</name>
<protein>
    <submittedName>
        <fullName evidence="1">Uncharacterized protein</fullName>
    </submittedName>
</protein>
<evidence type="ECO:0000313" key="2">
    <source>
        <dbReference type="Proteomes" id="UP001234297"/>
    </source>
</evidence>